<evidence type="ECO:0000313" key="2">
    <source>
        <dbReference type="EMBL" id="KUP09396.1"/>
    </source>
</evidence>
<dbReference type="STRING" id="1150625.Q75_00250"/>
<gene>
    <name evidence="2" type="ORF">Q75_00250</name>
</gene>
<dbReference type="CDD" id="cd15787">
    <property type="entry name" value="YycH_N"/>
    <property type="match status" value="1"/>
</dbReference>
<protein>
    <recommendedName>
        <fullName evidence="1">Regulatory protein YycH domain-containing protein</fullName>
    </recommendedName>
</protein>
<dbReference type="PATRIC" id="fig|1150625.3.peg.50"/>
<proteinExistence type="predicted"/>
<dbReference type="Gene3D" id="3.30.310.160">
    <property type="entry name" value="YycH protein, domain 2"/>
    <property type="match status" value="1"/>
</dbReference>
<feature type="domain" description="Regulatory protein YycH" evidence="1">
    <location>
        <begin position="4"/>
        <end position="447"/>
    </location>
</feature>
<dbReference type="Gene3D" id="3.10.450.310">
    <property type="match status" value="1"/>
</dbReference>
<dbReference type="InterPro" id="IPR009996">
    <property type="entry name" value="YycH"/>
</dbReference>
<keyword evidence="3" id="KW-1185">Reference proteome</keyword>
<reference evidence="2 3" key="1">
    <citation type="journal article" date="2016" name="Front. Microbiol.">
        <title>Microevolution Analysis of Bacillus coahuilensis Unveils Differences in Phosphorus Acquisition Strategies and Their Regulation.</title>
        <authorList>
            <person name="Gomez-Lunar Z."/>
            <person name="Hernandez-Gonzalez I."/>
            <person name="Rodriguez-Torres M.D."/>
            <person name="Souza V."/>
            <person name="Olmedo-Alvarez G."/>
        </authorList>
    </citation>
    <scope>NUCLEOTIDE SEQUENCE [LARGE SCALE GENOMIC DNA]</scope>
    <source>
        <strain evidence="3">p1.1.43</strain>
    </source>
</reference>
<accession>A0A147KCG6</accession>
<dbReference type="Pfam" id="PF07435">
    <property type="entry name" value="YycH"/>
    <property type="match status" value="1"/>
</dbReference>
<evidence type="ECO:0000313" key="3">
    <source>
        <dbReference type="Proteomes" id="UP000074108"/>
    </source>
</evidence>
<dbReference type="Proteomes" id="UP000074108">
    <property type="component" value="Unassembled WGS sequence"/>
</dbReference>
<evidence type="ECO:0000259" key="1">
    <source>
        <dbReference type="Pfam" id="PF07435"/>
    </source>
</evidence>
<name>A0A147KCG6_9BACI</name>
<sequence length="447" mass="52581">MKYETVKSIILTVLVFLSASLTFALWTYQPRLSSLNDTYIDISIAEQKEISDIIRPYKIVYHDEDVSRGTVEQRDIDLHLEEFKNWSFFDVNEVYPRMDKTSFYDLIHGAGMVEIEFPNLVPLTTYTNVLNFSDEEEMDYFDFDRMVIDTNLEDSAEYMTVYFVNYQQGDVVESHVNRSFYEAFADVFIKGRRAYDDYTAIELNEGRKIFIPENGVKMRELTYLVSFGKNSSSEQSYVELFKKALFSDPNGVRPDTIQSGKEYSDGTSKMEVNETTNMIQYVDPQEEGYLVTTRPELIQKSLQFVNEHDGWTDDYRYVDWNQEQQKITYQLFQNGYPVFNDNRMTLMTQKWSNNQIYIYERPYYNITDNIPPPKEQETLPAGQDVFEVVKKHPQFKEENVKNIVQGYELNKVAPNTFAFEPSWHYQYGETWYKVDFDKLGGATIGLE</sequence>
<dbReference type="EMBL" id="LDYG01000001">
    <property type="protein sequence ID" value="KUP09396.1"/>
    <property type="molecule type" value="Genomic_DNA"/>
</dbReference>
<dbReference type="OrthoDB" id="2382185at2"/>
<dbReference type="InterPro" id="IPR042274">
    <property type="entry name" value="YycH/YycI_2"/>
</dbReference>
<dbReference type="AlphaFoldDB" id="A0A147KCG6"/>
<organism evidence="2 3">
    <name type="scientific">Bacillus coahuilensis p1.1.43</name>
    <dbReference type="NCBI Taxonomy" id="1150625"/>
    <lineage>
        <taxon>Bacteria</taxon>
        <taxon>Bacillati</taxon>
        <taxon>Bacillota</taxon>
        <taxon>Bacilli</taxon>
        <taxon>Bacillales</taxon>
        <taxon>Bacillaceae</taxon>
        <taxon>Bacillus</taxon>
    </lineage>
</organism>
<dbReference type="RefSeq" id="WP_059349940.1">
    <property type="nucleotide sequence ID" value="NZ_LDYG01000001.1"/>
</dbReference>
<comment type="caution">
    <text evidence="2">The sequence shown here is derived from an EMBL/GenBank/DDBJ whole genome shotgun (WGS) entry which is preliminary data.</text>
</comment>